<name>A0A2N9H0Z5_FAGSY</name>
<dbReference type="InterPro" id="IPR036691">
    <property type="entry name" value="Endo/exonu/phosph_ase_sf"/>
</dbReference>
<dbReference type="InterPro" id="IPR026960">
    <property type="entry name" value="RVT-Znf"/>
</dbReference>
<dbReference type="PANTHER" id="PTHR33116">
    <property type="entry name" value="REVERSE TRANSCRIPTASE ZINC-BINDING DOMAIN-CONTAINING PROTEIN-RELATED-RELATED"/>
    <property type="match status" value="1"/>
</dbReference>
<dbReference type="GO" id="GO:0008270">
    <property type="term" value="F:zinc ion binding"/>
    <property type="evidence" value="ECO:0007669"/>
    <property type="project" value="UniProtKB-KW"/>
</dbReference>
<keyword evidence="1" id="KW-0863">Zinc-finger</keyword>
<dbReference type="GO" id="GO:0004523">
    <property type="term" value="F:RNA-DNA hybrid ribonuclease activity"/>
    <property type="evidence" value="ECO:0007669"/>
    <property type="project" value="InterPro"/>
</dbReference>
<dbReference type="Pfam" id="PF14392">
    <property type="entry name" value="zf-CCHC_4"/>
    <property type="match status" value="1"/>
</dbReference>
<dbReference type="InterPro" id="IPR001878">
    <property type="entry name" value="Znf_CCHC"/>
</dbReference>
<dbReference type="PANTHER" id="PTHR33116:SF86">
    <property type="entry name" value="REVERSE TRANSCRIPTASE DOMAIN-CONTAINING PROTEIN"/>
    <property type="match status" value="1"/>
</dbReference>
<evidence type="ECO:0000256" key="1">
    <source>
        <dbReference type="PROSITE-ProRule" id="PRU00047"/>
    </source>
</evidence>
<dbReference type="InterPro" id="IPR002156">
    <property type="entry name" value="RNaseH_domain"/>
</dbReference>
<evidence type="ECO:0000313" key="3">
    <source>
        <dbReference type="EMBL" id="SPD05309.1"/>
    </source>
</evidence>
<keyword evidence="1" id="KW-0479">Metal-binding</keyword>
<sequence length="1397" mass="158321">MAEELVEEWRKFSLTEDEGAGFTVEEDAMGNSLVQGSHCLLGKLITDKPFNKFKDEFERTRVLNGSPWLFNNYLLALNEFNGSCPAAQIQFSKCCFWVQLHGIPLNYMTKQTGQRLGNAMGKVVKVDVPEGGVAWGPYLRIRLCLDFTKPIPRGRLVTFQSSGQLWVSFKYERLPWLCFFCGLLGHSERDCVASLRSRCQGATISKQYGPWLRAAEPSQRRRPAMQGHGAVSGGHMFSNLNLKLPHSPDFVVDSCDHDKVHAEVVVEGGVPTPQASQLPQDDDMGGCASSYGCRPLLSPSSPRHNISHPDRGIKNPFVSDKVEVAGTSMKLGISPSFGGARVDTFVENFSVMPQVDQVTLHGENVLVKVDGLDFSKVSCGASSVSAGSNVVTNEAIQSKATKKKSWKRLARDKGKQAVVSAEGLKRGVFSSGLLLEAPEKKRTKLNGVEWLRVKLKFGGAFCVPRVRTGGGLAMLWTDKAKVGVNTYSKNHIDAFVLDTVTQKEFRVTGFYGNAETHRRRESWALLKHLSSLSSLPWVCMGDFNEVLDYWEVKGRRARPLWQIQDFRDAVAHWGLLNKLGGRRWKGGSPMFKVVEKLKCCRASLILWSKERFGSLAASIKAKRLLLQNLINTTPSGHSDRIEEVQAELNELLLKEEIYWRQRSRVSWMRDGDKNTKIFSHPSNPEVEAINTCLDGLERVVSPDMNDLLLEDFKAEEVAQALKQMYPTKAPDNVLVAFEIMHSMSLKRKGKRGQMALKLDMSKAYDRVEWAFLEGIMRHMGFAEEWIRWTRLSPYLFLLCAEGLSFLLRKAARDRLITGVAASRSNMKRYRVSSLIEQKHPSSLPPTRLRFMKHQIQDLFRVPEIKSHEKYLGLPSFVGKSKMVSFGELKGRVWRKLCGWKEKFLSTGGWEVLIKVVAQSIPTYTMSCFKLPDGLCKDLNSMFSDFWWGYHDKKKKAHWVRWSKLCNSKEAGGLGFRDLKSFNLAMLAKQGWRFVQNPESLICRVFKAKYFPRCDFLEANLGYRPSYAWRSIFMARATLKLGLCWHIGDGKSVRITEDPWLPLSTSFRSFSARDVLDKNERVSLLINEESQSWNSELLRWRDSASSVEKDKKFWKFLWALSLPPKIKMFLWRACVGVLPTYELLWRRHMRPEGSCPCCLHALESVGHILWACPVAVDVWLESNLKIQKWDRIGWSMMGLEPNPQGVVRKAKELLQAFKDALPKAGHVDYVAKAVPPSERQRGVWLPPSEGRVKVNWEIFKHKPSQVWYVGALIRNHEGHFMAAMCSRVMSLPKAINPCIGACFQALQFTLEAGFSDVIFEGPQVSFLDVVSMSQMEVSLENMWAEDVWGLVQEFRHFTVSPGMVGANRAELVLAQLGCSYLSSRVWLEVPPVEIMCFL</sequence>
<dbReference type="Pfam" id="PF03372">
    <property type="entry name" value="Exo_endo_phos"/>
    <property type="match status" value="1"/>
</dbReference>
<dbReference type="InterPro" id="IPR025836">
    <property type="entry name" value="Zn_knuckle_CX2CX4HX4C"/>
</dbReference>
<dbReference type="Pfam" id="PF13966">
    <property type="entry name" value="zf-RVT"/>
    <property type="match status" value="1"/>
</dbReference>
<dbReference type="EMBL" id="OIVN01002644">
    <property type="protein sequence ID" value="SPD05309.1"/>
    <property type="molecule type" value="Genomic_DNA"/>
</dbReference>
<keyword evidence="1" id="KW-0862">Zinc</keyword>
<protein>
    <recommendedName>
        <fullName evidence="2">CCHC-type domain-containing protein</fullName>
    </recommendedName>
</protein>
<dbReference type="Gene3D" id="3.60.10.10">
    <property type="entry name" value="Endonuclease/exonuclease/phosphatase"/>
    <property type="match status" value="1"/>
</dbReference>
<evidence type="ECO:0000259" key="2">
    <source>
        <dbReference type="PROSITE" id="PS50158"/>
    </source>
</evidence>
<dbReference type="PROSITE" id="PS50158">
    <property type="entry name" value="ZF_CCHC"/>
    <property type="match status" value="1"/>
</dbReference>
<proteinExistence type="predicted"/>
<dbReference type="GO" id="GO:0003676">
    <property type="term" value="F:nucleic acid binding"/>
    <property type="evidence" value="ECO:0007669"/>
    <property type="project" value="InterPro"/>
</dbReference>
<gene>
    <name evidence="3" type="ORF">FSB_LOCUS33191</name>
</gene>
<organism evidence="3">
    <name type="scientific">Fagus sylvatica</name>
    <name type="common">Beechnut</name>
    <dbReference type="NCBI Taxonomy" id="28930"/>
    <lineage>
        <taxon>Eukaryota</taxon>
        <taxon>Viridiplantae</taxon>
        <taxon>Streptophyta</taxon>
        <taxon>Embryophyta</taxon>
        <taxon>Tracheophyta</taxon>
        <taxon>Spermatophyta</taxon>
        <taxon>Magnoliopsida</taxon>
        <taxon>eudicotyledons</taxon>
        <taxon>Gunneridae</taxon>
        <taxon>Pentapetalae</taxon>
        <taxon>rosids</taxon>
        <taxon>fabids</taxon>
        <taxon>Fagales</taxon>
        <taxon>Fagaceae</taxon>
        <taxon>Fagus</taxon>
    </lineage>
</organism>
<dbReference type="InterPro" id="IPR005135">
    <property type="entry name" value="Endo/exonuclease/phosphatase"/>
</dbReference>
<dbReference type="Pfam" id="PF13456">
    <property type="entry name" value="RVT_3"/>
    <property type="match status" value="1"/>
</dbReference>
<feature type="domain" description="CCHC-type" evidence="2">
    <location>
        <begin position="178"/>
        <end position="191"/>
    </location>
</feature>
<dbReference type="SUPFAM" id="SSF56219">
    <property type="entry name" value="DNase I-like"/>
    <property type="match status" value="1"/>
</dbReference>
<reference evidence="3" key="1">
    <citation type="submission" date="2018-02" db="EMBL/GenBank/DDBJ databases">
        <authorList>
            <person name="Cohen D.B."/>
            <person name="Kent A.D."/>
        </authorList>
    </citation>
    <scope>NUCLEOTIDE SEQUENCE</scope>
</reference>
<accession>A0A2N9H0Z5</accession>